<dbReference type="InterPro" id="IPR050261">
    <property type="entry name" value="FrsA_esterase"/>
</dbReference>
<dbReference type="AlphaFoldDB" id="A0A6J6MBD7"/>
<comment type="similarity">
    <text evidence="1">Belongs to the AB hydrolase superfamily. FUS2 hydrolase family.</text>
</comment>
<evidence type="ECO:0000256" key="1">
    <source>
        <dbReference type="ARBA" id="ARBA00038115"/>
    </source>
</evidence>
<dbReference type="InterPro" id="IPR000073">
    <property type="entry name" value="AB_hydrolase_1"/>
</dbReference>
<evidence type="ECO:0000259" key="2">
    <source>
        <dbReference type="Pfam" id="PF12697"/>
    </source>
</evidence>
<reference evidence="3" key="1">
    <citation type="submission" date="2020-05" db="EMBL/GenBank/DDBJ databases">
        <authorList>
            <person name="Chiriac C."/>
            <person name="Salcher M."/>
            <person name="Ghai R."/>
            <person name="Kavagutti S V."/>
        </authorList>
    </citation>
    <scope>NUCLEOTIDE SEQUENCE</scope>
</reference>
<protein>
    <submittedName>
        <fullName evidence="3">Unannotated protein</fullName>
    </submittedName>
</protein>
<organism evidence="3">
    <name type="scientific">freshwater metagenome</name>
    <dbReference type="NCBI Taxonomy" id="449393"/>
    <lineage>
        <taxon>unclassified sequences</taxon>
        <taxon>metagenomes</taxon>
        <taxon>ecological metagenomes</taxon>
    </lineage>
</organism>
<dbReference type="InterPro" id="IPR029058">
    <property type="entry name" value="AB_hydrolase_fold"/>
</dbReference>
<dbReference type="Gene3D" id="3.40.50.1820">
    <property type="entry name" value="alpha/beta hydrolase"/>
    <property type="match status" value="1"/>
</dbReference>
<dbReference type="Pfam" id="PF12697">
    <property type="entry name" value="Abhydrolase_6"/>
    <property type="match status" value="1"/>
</dbReference>
<proteinExistence type="inferred from homology"/>
<dbReference type="SUPFAM" id="SSF53474">
    <property type="entry name" value="alpha/beta-Hydrolases"/>
    <property type="match status" value="1"/>
</dbReference>
<accession>A0A6J6MBD7</accession>
<dbReference type="EMBL" id="CAEZWV010000011">
    <property type="protein sequence ID" value="CAB4670055.1"/>
    <property type="molecule type" value="Genomic_DNA"/>
</dbReference>
<evidence type="ECO:0000313" key="3">
    <source>
        <dbReference type="EMBL" id="CAB4670055.1"/>
    </source>
</evidence>
<feature type="domain" description="AB hydrolase-1" evidence="2">
    <location>
        <begin position="33"/>
        <end position="241"/>
    </location>
</feature>
<dbReference type="PANTHER" id="PTHR22946">
    <property type="entry name" value="DIENELACTONE HYDROLASE DOMAIN-CONTAINING PROTEIN-RELATED"/>
    <property type="match status" value="1"/>
</dbReference>
<gene>
    <name evidence="3" type="ORF">UFOPK2295_00745</name>
</gene>
<name>A0A6J6MBD7_9ZZZZ</name>
<sequence>MSGGMNGTFRSGPLTLHRYLAVPSTPVSSLPGVIMCHGFPIGPLDARQAGVTFPQLIDRMANELGWAALTFTFRGCGSSDGDFSMQGWVDDLRAAIDHLEEEVQPNGIWLVGTNTGGALALSVAADDPRVRGCALLGARADFDDWASQPRRFLEHAREIGAIRTPSFPQAFDEWSRELRRFRPVDAASRFAPRPLLVMHGEEDESVPVADSRVLAEAHGSAELRVVAGAGHRLRHDPRAIAVLLGWLDRQRALMM</sequence>